<dbReference type="AlphaFoldDB" id="A0A164ZKW0"/>
<keyword evidence="2" id="KW-1185">Reference proteome</keyword>
<evidence type="ECO:0000313" key="2">
    <source>
        <dbReference type="Proteomes" id="UP000076632"/>
    </source>
</evidence>
<name>A0A164ZKW0_XYLHT</name>
<dbReference type="GeneID" id="28898671"/>
<evidence type="ECO:0000313" key="1">
    <source>
        <dbReference type="EMBL" id="KZF19223.1"/>
    </source>
</evidence>
<proteinExistence type="predicted"/>
<dbReference type="RefSeq" id="XP_018184778.1">
    <property type="nucleotide sequence ID" value="XM_018333534.1"/>
</dbReference>
<dbReference type="EMBL" id="KV407467">
    <property type="protein sequence ID" value="KZF19223.1"/>
    <property type="molecule type" value="Genomic_DNA"/>
</dbReference>
<organism evidence="1 2">
    <name type="scientific">Xylona heveae (strain CBS 132557 / TC161)</name>
    <dbReference type="NCBI Taxonomy" id="1328760"/>
    <lineage>
        <taxon>Eukaryota</taxon>
        <taxon>Fungi</taxon>
        <taxon>Dikarya</taxon>
        <taxon>Ascomycota</taxon>
        <taxon>Pezizomycotina</taxon>
        <taxon>Xylonomycetes</taxon>
        <taxon>Xylonales</taxon>
        <taxon>Xylonaceae</taxon>
        <taxon>Xylona</taxon>
    </lineage>
</organism>
<dbReference type="InParanoid" id="A0A164ZKW0"/>
<reference evidence="1 2" key="1">
    <citation type="journal article" date="2016" name="Fungal Biol.">
        <title>The genome of Xylona heveae provides a window into fungal endophytism.</title>
        <authorList>
            <person name="Gazis R."/>
            <person name="Kuo A."/>
            <person name="Riley R."/>
            <person name="LaButti K."/>
            <person name="Lipzen A."/>
            <person name="Lin J."/>
            <person name="Amirebrahimi M."/>
            <person name="Hesse C.N."/>
            <person name="Spatafora J.W."/>
            <person name="Henrissat B."/>
            <person name="Hainaut M."/>
            <person name="Grigoriev I.V."/>
            <person name="Hibbett D.S."/>
        </authorList>
    </citation>
    <scope>NUCLEOTIDE SEQUENCE [LARGE SCALE GENOMIC DNA]</scope>
    <source>
        <strain evidence="1 2">TC161</strain>
    </source>
</reference>
<accession>A0A164ZKW0</accession>
<sequence>MELTWLNWLNCVRWLNSDVEVITDVIRQASIYQAPSTSYLDGQQVIDGSFVFGIHTACYTILAMVLKRVGLNCISPIFCELLHTIPFSKWFEADSAALHIEFDGRRIHYLPEKIDPKSTDETDFIFADPVAISWEDIERCTTIYPETSGPIVTMFRDLESDIFSKVPEEIICSIFDNLPTKDVRNLRSLSAAAARTRLPTRFWSTRLREDLPYVKLLKGQSNLGYEAQYKLVKKTLRNGIGNTAKSLRNLRRIAKQADQLCTIIRLRAPMAPGKGTSFIDFCFEPETGPINFSMLSVGHTRYISGIRVSDGSDGCGWNYQGSLQRLPVHLISPPMELVLSNTEGGYVGIGFTDASGKETFIGQRSGLNIGIGKCCIKSGDILRFDFDTFKLVSVKLGPPGSLRTPLTWMPQLPPTCTPISLSEPHSSLRGEESYHVCHFGGPNGCHLETLIQINAFFVGPGLSITGMEFIYTKEQVQQWGTCYGTRQCKIIDGPGGERVLGIGVTSTQIGIEQIRLRTNGHQELVFKCPESDYALPAIRYKGLITGVYGLFRSLNDRFIGVKFLKEMGILTESGPIPSFVSKNLTPSELEVAIPTDMLSTVKINSWGAFISSASLDGIETVEVAINRHKRLTGMKLTYGNCQSSAILADFPSRNGYTETVCFSAFESIMQMTCHYQVMQGQPFCRKILKSLHIRTNQRDITLGQTHCACAGTAAHSQTHIVDGKHCQPNQARILGSTYSSSMHKRKFDEILTDLLPTTKSKIIWIYNAEYDEVFHTIHTAHTV</sequence>
<dbReference type="Proteomes" id="UP000076632">
    <property type="component" value="Unassembled WGS sequence"/>
</dbReference>
<protein>
    <submittedName>
        <fullName evidence="1">Uncharacterized protein</fullName>
    </submittedName>
</protein>
<gene>
    <name evidence="1" type="ORF">L228DRAFT_251335</name>
</gene>
<dbReference type="OrthoDB" id="5273847at2759"/>